<evidence type="ECO:0000256" key="1">
    <source>
        <dbReference type="SAM" id="MobiDB-lite"/>
    </source>
</evidence>
<dbReference type="Proteomes" id="UP000052230">
    <property type="component" value="Unassembled WGS sequence"/>
</dbReference>
<dbReference type="EMBL" id="CCXZ01000112">
    <property type="protein sequence ID" value="CEG15475.1"/>
    <property type="molecule type" value="Genomic_DNA"/>
</dbReference>
<organism evidence="2 3">
    <name type="scientific">Xanthomonas citri pv. citri</name>
    <dbReference type="NCBI Taxonomy" id="611301"/>
    <lineage>
        <taxon>Bacteria</taxon>
        <taxon>Pseudomonadati</taxon>
        <taxon>Pseudomonadota</taxon>
        <taxon>Gammaproteobacteria</taxon>
        <taxon>Lysobacterales</taxon>
        <taxon>Lysobacteraceae</taxon>
        <taxon>Xanthomonas</taxon>
    </lineage>
</organism>
<evidence type="ECO:0000313" key="2">
    <source>
        <dbReference type="EMBL" id="CEG15475.1"/>
    </source>
</evidence>
<evidence type="ECO:0000313" key="3">
    <source>
        <dbReference type="Proteomes" id="UP000052230"/>
    </source>
</evidence>
<feature type="region of interest" description="Disordered" evidence="1">
    <location>
        <begin position="1"/>
        <end position="58"/>
    </location>
</feature>
<comment type="caution">
    <text evidence="2">The sequence shown here is derived from an EMBL/GenBank/DDBJ whole genome shotgun (WGS) entry which is preliminary data.</text>
</comment>
<accession>A0A0U5BQN6</accession>
<dbReference type="AlphaFoldDB" id="A0A0U5BQN6"/>
<protein>
    <submittedName>
        <fullName evidence="2">Uncharacterized protein</fullName>
    </submittedName>
</protein>
<sequence>MSPAPAPACSRGGTRIQAAAASVGPRDGRPNAAWQPQRHTHAARDVHDSGAQSPKPLCRLGLRIPQAPRCAVNDTARPRYPSHN</sequence>
<proteinExistence type="predicted"/>
<reference evidence="2 3" key="1">
    <citation type="submission" date="2014-09" db="EMBL/GenBank/DDBJ databases">
        <authorList>
            <person name="Regsiter A."/>
        </authorList>
    </citation>
    <scope>NUCLEOTIDE SEQUENCE [LARGE SCALE GENOMIC DNA]</scope>
</reference>
<gene>
    <name evidence="2" type="ORF">XAC3562_200086</name>
</gene>
<name>A0A0U5BQN6_XANCI</name>
<keyword evidence="3" id="KW-1185">Reference proteome</keyword>